<organism evidence="2 3">
    <name type="scientific">Candidatus Thalassospirochaeta sargassi</name>
    <dbReference type="NCBI Taxonomy" id="3119039"/>
    <lineage>
        <taxon>Bacteria</taxon>
        <taxon>Pseudomonadati</taxon>
        <taxon>Spirochaetota</taxon>
        <taxon>Spirochaetia</taxon>
        <taxon>Spirochaetales</taxon>
        <taxon>Spirochaetaceae</taxon>
        <taxon>Candidatus Thalassospirochaeta</taxon>
    </lineage>
</organism>
<dbReference type="Pfam" id="PF02811">
    <property type="entry name" value="PHP"/>
    <property type="match status" value="1"/>
</dbReference>
<proteinExistence type="predicted"/>
<sequence>MICKADLHIHSCLSPCGSLEMSPSLIARQAFEKGLQAAALTDHNSALNCRAFAECCRQYNILPIYGLEVTSSEEAHIVCLFETIDAAETFGEIIYAALPDIPNNPEKFGDQVYVDAEDNILGEVDKHLVTAVEMNLDEIYEAVAGLAGMFIPAHIDKPLFSIPSQLGFLPDMKYTALETTSIPCPIDTADKPLIMNSDAHYPDDIAGRTSLYEVDEVSYQGIRTAIINKRIDFI</sequence>
<dbReference type="EMBL" id="JAQQAL010000014">
    <property type="protein sequence ID" value="MDC7226559.1"/>
    <property type="molecule type" value="Genomic_DNA"/>
</dbReference>
<feature type="domain" description="Polymerase/histidinol phosphatase N-terminal" evidence="1">
    <location>
        <begin position="5"/>
        <end position="73"/>
    </location>
</feature>
<dbReference type="PANTHER" id="PTHR42924:SF3">
    <property type="entry name" value="POLYMERASE_HISTIDINOL PHOSPHATASE N-TERMINAL DOMAIN-CONTAINING PROTEIN"/>
    <property type="match status" value="1"/>
</dbReference>
<dbReference type="InterPro" id="IPR003141">
    <property type="entry name" value="Pol/His_phosphatase_N"/>
</dbReference>
<reference evidence="2 3" key="1">
    <citation type="submission" date="2022-12" db="EMBL/GenBank/DDBJ databases">
        <title>Metagenome assembled genome from gulf of manar.</title>
        <authorList>
            <person name="Kohli P."/>
            <person name="Pk S."/>
            <person name="Venkata Ramana C."/>
            <person name="Sasikala C."/>
        </authorList>
    </citation>
    <scope>NUCLEOTIDE SEQUENCE [LARGE SCALE GENOMIC DNA]</scope>
    <source>
        <strain evidence="2">JB008</strain>
    </source>
</reference>
<dbReference type="AlphaFoldDB" id="A0AAJ1IC92"/>
<dbReference type="CDD" id="cd07432">
    <property type="entry name" value="PHP_HisPPase"/>
    <property type="match status" value="1"/>
</dbReference>
<dbReference type="InterPro" id="IPR004013">
    <property type="entry name" value="PHP_dom"/>
</dbReference>
<dbReference type="SUPFAM" id="SSF89550">
    <property type="entry name" value="PHP domain-like"/>
    <property type="match status" value="1"/>
</dbReference>
<dbReference type="SMART" id="SM00481">
    <property type="entry name" value="POLIIIAc"/>
    <property type="match status" value="1"/>
</dbReference>
<evidence type="ECO:0000313" key="3">
    <source>
        <dbReference type="Proteomes" id="UP001221217"/>
    </source>
</evidence>
<accession>A0AAJ1IC92</accession>
<comment type="caution">
    <text evidence="2">The sequence shown here is derived from an EMBL/GenBank/DDBJ whole genome shotgun (WGS) entry which is preliminary data.</text>
</comment>
<dbReference type="InterPro" id="IPR052018">
    <property type="entry name" value="PHP_domain"/>
</dbReference>
<evidence type="ECO:0000313" key="2">
    <source>
        <dbReference type="EMBL" id="MDC7226559.1"/>
    </source>
</evidence>
<protein>
    <submittedName>
        <fullName evidence="2">PHP domain-containing protein</fullName>
    </submittedName>
</protein>
<dbReference type="Proteomes" id="UP001221217">
    <property type="component" value="Unassembled WGS sequence"/>
</dbReference>
<dbReference type="GO" id="GO:0035312">
    <property type="term" value="F:5'-3' DNA exonuclease activity"/>
    <property type="evidence" value="ECO:0007669"/>
    <property type="project" value="TreeGrafter"/>
</dbReference>
<dbReference type="InterPro" id="IPR016195">
    <property type="entry name" value="Pol/histidinol_Pase-like"/>
</dbReference>
<name>A0AAJ1IC92_9SPIO</name>
<dbReference type="PANTHER" id="PTHR42924">
    <property type="entry name" value="EXONUCLEASE"/>
    <property type="match status" value="1"/>
</dbReference>
<dbReference type="GO" id="GO:0004534">
    <property type="term" value="F:5'-3' RNA exonuclease activity"/>
    <property type="evidence" value="ECO:0007669"/>
    <property type="project" value="TreeGrafter"/>
</dbReference>
<evidence type="ECO:0000259" key="1">
    <source>
        <dbReference type="SMART" id="SM00481"/>
    </source>
</evidence>
<gene>
    <name evidence="2" type="ORF">PQJ61_07320</name>
</gene>
<dbReference type="Gene3D" id="3.20.20.140">
    <property type="entry name" value="Metal-dependent hydrolases"/>
    <property type="match status" value="1"/>
</dbReference>